<dbReference type="STRING" id="305900.GV64_19470"/>
<dbReference type="CDD" id="cd16329">
    <property type="entry name" value="LolA_like"/>
    <property type="match status" value="1"/>
</dbReference>
<keyword evidence="3" id="KW-1185">Reference proteome</keyword>
<dbReference type="Gene3D" id="2.50.20.10">
    <property type="entry name" value="Lipoprotein localisation LolA/LolB/LppX"/>
    <property type="match status" value="1"/>
</dbReference>
<protein>
    <recommendedName>
        <fullName evidence="4">Outer membrane lipoprotein-sorting protein</fullName>
    </recommendedName>
</protein>
<dbReference type="Proteomes" id="UP000027997">
    <property type="component" value="Unassembled WGS sequence"/>
</dbReference>
<evidence type="ECO:0000313" key="3">
    <source>
        <dbReference type="Proteomes" id="UP000027997"/>
    </source>
</evidence>
<reference evidence="2 3" key="1">
    <citation type="submission" date="2014-06" db="EMBL/GenBank/DDBJ databases">
        <title>Whole Genome Sequences of Three Symbiotic Endozoicomonas Bacteria.</title>
        <authorList>
            <person name="Neave M.J."/>
            <person name="Apprill A."/>
            <person name="Voolstra C.R."/>
        </authorList>
    </citation>
    <scope>NUCLEOTIDE SEQUENCE [LARGE SCALE GENOMIC DNA]</scope>
    <source>
        <strain evidence="2 3">DSM 22380</strain>
    </source>
</reference>
<feature type="signal peptide" evidence="1">
    <location>
        <begin position="1"/>
        <end position="24"/>
    </location>
</feature>
<dbReference type="AlphaFoldDB" id="A0A081KEP3"/>
<organism evidence="2 3">
    <name type="scientific">Endozoicomonas elysicola</name>
    <dbReference type="NCBI Taxonomy" id="305900"/>
    <lineage>
        <taxon>Bacteria</taxon>
        <taxon>Pseudomonadati</taxon>
        <taxon>Pseudomonadota</taxon>
        <taxon>Gammaproteobacteria</taxon>
        <taxon>Oceanospirillales</taxon>
        <taxon>Endozoicomonadaceae</taxon>
        <taxon>Endozoicomonas</taxon>
    </lineage>
</organism>
<name>A0A081KEP3_9GAMM</name>
<dbReference type="Pfam" id="PF07044">
    <property type="entry name" value="DUF1329"/>
    <property type="match status" value="1"/>
</dbReference>
<dbReference type="InterPro" id="IPR010752">
    <property type="entry name" value="DUF1329"/>
</dbReference>
<evidence type="ECO:0008006" key="4">
    <source>
        <dbReference type="Google" id="ProtNLM"/>
    </source>
</evidence>
<comment type="caution">
    <text evidence="2">The sequence shown here is derived from an EMBL/GenBank/DDBJ whole genome shotgun (WGS) entry which is preliminary data.</text>
</comment>
<accession>A0A081KEP3</accession>
<feature type="chain" id="PRO_5001758949" description="Outer membrane lipoprotein-sorting protein" evidence="1">
    <location>
        <begin position="25"/>
        <end position="461"/>
    </location>
</feature>
<dbReference type="EMBL" id="JOJP01000001">
    <property type="protein sequence ID" value="KEI72619.1"/>
    <property type="molecule type" value="Genomic_DNA"/>
</dbReference>
<gene>
    <name evidence="2" type="ORF">GV64_19470</name>
</gene>
<evidence type="ECO:0000256" key="1">
    <source>
        <dbReference type="SAM" id="SignalP"/>
    </source>
</evidence>
<keyword evidence="1" id="KW-0732">Signal</keyword>
<evidence type="ECO:0000313" key="2">
    <source>
        <dbReference type="EMBL" id="KEI72619.1"/>
    </source>
</evidence>
<proteinExistence type="predicted"/>
<dbReference type="eggNOG" id="ENOG502Z7HQ">
    <property type="taxonomic scope" value="Bacteria"/>
</dbReference>
<sequence>MIIKKSLLAVGMTALTLASVQVMAKVSPEEAERLKNDLTPVGAERAGNEDGTIPAWNPNFQIPAEYNGTGSYYPNPYKDDEVLFTITAENVDQYKDKLTPGTQAMFKSYPETFEMKVYPSRRDGRYSSLAEQEVFKNATRSELIEGGNGVTNAFVGFPFPIPKTGIEALWNQMIRAGSYASDGKYSQMVVYRNGSRLHGRQHTVRYSPFQDAENHTLESFGVNGDVNPRIYQLTQTLKPTREKGKGVLVHEFINPKLKPRAAWSYIPGVRRVRRAPTINYDSPQGLGNMQTTDAFLGFNGAPDKYNWELLGKKEIYIPYNNYDFENPELSYDDILGQGHANPEHMRYELHRVWVVRGVLKDDERHVYKTRELFIDEDSWQTVYADHYDNRDVLWRTTHINTINMYDLPGIGGRTELYYDLISRDYMAANLFNEEGGVPKMNHEVKQLSYFTPNNLRKLGMR</sequence>